<reference evidence="5 6" key="1">
    <citation type="submission" date="2018-03" db="EMBL/GenBank/DDBJ databases">
        <title>Genomic Encyclopedia of Type Strains, Phase III (KMG-III): the genomes of soil and plant-associated and newly described type strains.</title>
        <authorList>
            <person name="Whitman W."/>
        </authorList>
    </citation>
    <scope>NUCLEOTIDE SEQUENCE [LARGE SCALE GENOMIC DNA]</scope>
    <source>
        <strain evidence="5 6">CGMCC 4.7097</strain>
    </source>
</reference>
<organism evidence="5 6">
    <name type="scientific">Saccharothrix carnea</name>
    <dbReference type="NCBI Taxonomy" id="1280637"/>
    <lineage>
        <taxon>Bacteria</taxon>
        <taxon>Bacillati</taxon>
        <taxon>Actinomycetota</taxon>
        <taxon>Actinomycetes</taxon>
        <taxon>Pseudonocardiales</taxon>
        <taxon>Pseudonocardiaceae</taxon>
        <taxon>Saccharothrix</taxon>
    </lineage>
</organism>
<dbReference type="PROSITE" id="PS50043">
    <property type="entry name" value="HTH_LUXR_2"/>
    <property type="match status" value="1"/>
</dbReference>
<dbReference type="InterPro" id="IPR016032">
    <property type="entry name" value="Sig_transdc_resp-reg_C-effctor"/>
</dbReference>
<dbReference type="PANTHER" id="PTHR44688:SF16">
    <property type="entry name" value="DNA-BINDING TRANSCRIPTIONAL ACTIVATOR DEVR_DOSR"/>
    <property type="match status" value="1"/>
</dbReference>
<keyword evidence="2 5" id="KW-0238">DNA-binding</keyword>
<evidence type="ECO:0000256" key="2">
    <source>
        <dbReference type="ARBA" id="ARBA00023125"/>
    </source>
</evidence>
<dbReference type="Gene3D" id="1.10.10.10">
    <property type="entry name" value="Winged helix-like DNA-binding domain superfamily/Winged helix DNA-binding domain"/>
    <property type="match status" value="1"/>
</dbReference>
<keyword evidence="6" id="KW-1185">Reference proteome</keyword>
<evidence type="ECO:0000259" key="4">
    <source>
        <dbReference type="PROSITE" id="PS50043"/>
    </source>
</evidence>
<dbReference type="AlphaFoldDB" id="A0A2P8HIF0"/>
<dbReference type="CDD" id="cd06170">
    <property type="entry name" value="LuxR_C_like"/>
    <property type="match status" value="1"/>
</dbReference>
<gene>
    <name evidence="5" type="ORF">B0I31_12634</name>
</gene>
<keyword evidence="1" id="KW-0805">Transcription regulation</keyword>
<keyword evidence="3" id="KW-0804">Transcription</keyword>
<evidence type="ECO:0000313" key="5">
    <source>
        <dbReference type="EMBL" id="PSL46003.1"/>
    </source>
</evidence>
<feature type="domain" description="HTH luxR-type" evidence="4">
    <location>
        <begin position="358"/>
        <end position="423"/>
    </location>
</feature>
<dbReference type="Proteomes" id="UP000241118">
    <property type="component" value="Unassembled WGS sequence"/>
</dbReference>
<dbReference type="Pfam" id="PF00196">
    <property type="entry name" value="GerE"/>
    <property type="match status" value="1"/>
</dbReference>
<dbReference type="PANTHER" id="PTHR44688">
    <property type="entry name" value="DNA-BINDING TRANSCRIPTIONAL ACTIVATOR DEVR_DOSR"/>
    <property type="match status" value="1"/>
</dbReference>
<dbReference type="GO" id="GO:0003677">
    <property type="term" value="F:DNA binding"/>
    <property type="evidence" value="ECO:0007669"/>
    <property type="project" value="UniProtKB-KW"/>
</dbReference>
<evidence type="ECO:0000313" key="6">
    <source>
        <dbReference type="Proteomes" id="UP000241118"/>
    </source>
</evidence>
<protein>
    <submittedName>
        <fullName evidence="5">DNA-binding NarL/FixJ family response regulator</fullName>
    </submittedName>
</protein>
<dbReference type="InterPro" id="IPR000792">
    <property type="entry name" value="Tscrpt_reg_LuxR_C"/>
</dbReference>
<dbReference type="EMBL" id="PYAX01000026">
    <property type="protein sequence ID" value="PSL46003.1"/>
    <property type="molecule type" value="Genomic_DNA"/>
</dbReference>
<dbReference type="PROSITE" id="PS00622">
    <property type="entry name" value="HTH_LUXR_1"/>
    <property type="match status" value="1"/>
</dbReference>
<sequence length="423" mass="45073">MGHSAGRSWSKGSRDAPLFEAFLPLGRGTLMAVGHGDEASGTLCAAERALRLLVAGRDWVGAMRCAEEALEDEACRSREVCVARALSTLIYGGELVTADAHSLLNADRPEVSGVVALLQARIARLFGDVERAHALLGPLMSVVTPFEIRMVAIGWSVELLAECGDVDGARALAREHRMDEALDSGIGCRPVLLAARGAVAVAEGRPGLAVSQYLTCGRDLIARGVVNPAVMPWRSEAALAAFAAGRDELAVALARQEYEAAVLWGESRTVGRALCALAVVDADGQEMARLSEAVQLLELAQAWPELGRAQYELGVRLAARGDVVTARQRLHCALALARRTGNPQRAQSAERALAAVAAPPRRPALTRQQARIAELVVAGYSNREIATKLFLALRTVEFHLSNTYEKLGVTGRDELRAALGQQG</sequence>
<proteinExistence type="predicted"/>
<dbReference type="SUPFAM" id="SSF46894">
    <property type="entry name" value="C-terminal effector domain of the bipartite response regulators"/>
    <property type="match status" value="1"/>
</dbReference>
<evidence type="ECO:0000256" key="1">
    <source>
        <dbReference type="ARBA" id="ARBA00023015"/>
    </source>
</evidence>
<name>A0A2P8HIF0_SACCR</name>
<dbReference type="SMART" id="SM00421">
    <property type="entry name" value="HTH_LUXR"/>
    <property type="match status" value="1"/>
</dbReference>
<evidence type="ECO:0000256" key="3">
    <source>
        <dbReference type="ARBA" id="ARBA00023163"/>
    </source>
</evidence>
<dbReference type="OrthoDB" id="3178131at2"/>
<accession>A0A2P8HIF0</accession>
<dbReference type="PRINTS" id="PR00038">
    <property type="entry name" value="HTHLUXR"/>
</dbReference>
<comment type="caution">
    <text evidence="5">The sequence shown here is derived from an EMBL/GenBank/DDBJ whole genome shotgun (WGS) entry which is preliminary data.</text>
</comment>
<dbReference type="InterPro" id="IPR036388">
    <property type="entry name" value="WH-like_DNA-bd_sf"/>
</dbReference>
<dbReference type="GO" id="GO:0006355">
    <property type="term" value="P:regulation of DNA-templated transcription"/>
    <property type="evidence" value="ECO:0007669"/>
    <property type="project" value="InterPro"/>
</dbReference>